<dbReference type="RefSeq" id="WP_087463433.1">
    <property type="nucleotide sequence ID" value="NZ_CP021425.1"/>
</dbReference>
<dbReference type="GO" id="GO:0043952">
    <property type="term" value="P:protein transport by the Sec complex"/>
    <property type="evidence" value="ECO:0007669"/>
    <property type="project" value="UniProtKB-ARBA"/>
</dbReference>
<keyword evidence="9" id="KW-0862">Zinc</keyword>
<feature type="binding site" evidence="15">
    <location>
        <begin position="105"/>
        <end position="109"/>
    </location>
    <ligand>
        <name>ATP</name>
        <dbReference type="ChEBI" id="CHEBI:30616"/>
    </ligand>
</feature>
<comment type="catalytic activity">
    <reaction evidence="15">
        <text>ATP + H2O + cellular proteinSide 1 = ADP + phosphate + cellular proteinSide 2.</text>
        <dbReference type="EC" id="7.4.2.8"/>
    </reaction>
</comment>
<comment type="function">
    <text evidence="15">Part of the Sec protein translocase complex. Interacts with the SecYEG preprotein conducting channel. Has a central role in coupling the hydrolysis of ATP to the transfer of proteins into and across the cell membrane, serving both as a receptor for the preprotein-SecB complex and as an ATP-driven molecular motor driving the stepwise translocation of polypeptide chains across the membrane.</text>
</comment>
<keyword evidence="12 15" id="KW-1278">Translocase</keyword>
<dbReference type="GO" id="GO:0005886">
    <property type="term" value="C:plasma membrane"/>
    <property type="evidence" value="ECO:0007669"/>
    <property type="project" value="UniProtKB-SubCell"/>
</dbReference>
<dbReference type="InterPro" id="IPR027417">
    <property type="entry name" value="P-loop_NTPase"/>
</dbReference>
<evidence type="ECO:0000256" key="4">
    <source>
        <dbReference type="ARBA" id="ARBA00022475"/>
    </source>
</evidence>
<dbReference type="GO" id="GO:0065002">
    <property type="term" value="P:intracellular protein transmembrane transport"/>
    <property type="evidence" value="ECO:0007669"/>
    <property type="project" value="UniProtKB-UniRule"/>
</dbReference>
<dbReference type="NCBIfam" id="NF009538">
    <property type="entry name" value="PRK12904.1"/>
    <property type="match status" value="1"/>
</dbReference>
<dbReference type="HAMAP" id="MF_01382">
    <property type="entry name" value="SecA"/>
    <property type="match status" value="1"/>
</dbReference>
<dbReference type="PROSITE" id="PS51194">
    <property type="entry name" value="HELICASE_CTER"/>
    <property type="match status" value="1"/>
</dbReference>
<keyword evidence="4 15" id="KW-1003">Cell membrane</keyword>
<dbReference type="PROSITE" id="PS51192">
    <property type="entry name" value="HELICASE_ATP_BIND_1"/>
    <property type="match status" value="1"/>
</dbReference>
<dbReference type="GO" id="GO:0005829">
    <property type="term" value="C:cytosol"/>
    <property type="evidence" value="ECO:0007669"/>
    <property type="project" value="TreeGrafter"/>
</dbReference>
<evidence type="ECO:0000256" key="11">
    <source>
        <dbReference type="ARBA" id="ARBA00022927"/>
    </source>
</evidence>
<evidence type="ECO:0000313" key="21">
    <source>
        <dbReference type="EMBL" id="ARU58683.1"/>
    </source>
</evidence>
<dbReference type="InterPro" id="IPR036670">
    <property type="entry name" value="SecA_X-link_sf"/>
</dbReference>
<evidence type="ECO:0000256" key="1">
    <source>
        <dbReference type="ARBA" id="ARBA00001947"/>
    </source>
</evidence>
<dbReference type="GO" id="GO:0008564">
    <property type="term" value="F:protein-exporting ATPase activity"/>
    <property type="evidence" value="ECO:0007669"/>
    <property type="project" value="UniProtKB-EC"/>
</dbReference>
<accession>A0A1Y0IH12</accession>
<keyword evidence="7" id="KW-0479">Metal-binding</keyword>
<feature type="domain" description="Helicase ATP-binding" evidence="18">
    <location>
        <begin position="89"/>
        <end position="247"/>
    </location>
</feature>
<evidence type="ECO:0000256" key="14">
    <source>
        <dbReference type="ARBA" id="ARBA00023136"/>
    </source>
</evidence>
<keyword evidence="22" id="KW-1185">Reference proteome</keyword>
<dbReference type="Pfam" id="PF21090">
    <property type="entry name" value="P-loop_SecA"/>
    <property type="match status" value="1"/>
</dbReference>
<dbReference type="CDD" id="cd18803">
    <property type="entry name" value="SF2_C_secA"/>
    <property type="match status" value="1"/>
</dbReference>
<dbReference type="GO" id="GO:0006605">
    <property type="term" value="P:protein targeting"/>
    <property type="evidence" value="ECO:0007669"/>
    <property type="project" value="UniProtKB-UniRule"/>
</dbReference>
<dbReference type="PANTHER" id="PTHR30612">
    <property type="entry name" value="SECA INNER MEMBRANE COMPONENT OF SEC PROTEIN SECRETION SYSTEM"/>
    <property type="match status" value="1"/>
</dbReference>
<comment type="cofactor">
    <cofactor evidence="1">
        <name>Zn(2+)</name>
        <dbReference type="ChEBI" id="CHEBI:29105"/>
    </cofactor>
</comment>
<dbReference type="Gene3D" id="1.10.3060.10">
    <property type="entry name" value="Helical scaffold and wing domains of SecA"/>
    <property type="match status" value="1"/>
</dbReference>
<keyword evidence="8 15" id="KW-0547">Nucleotide-binding</keyword>
<dbReference type="PROSITE" id="PS51196">
    <property type="entry name" value="SECA_MOTOR_DEAD"/>
    <property type="match status" value="1"/>
</dbReference>
<dbReference type="SMART" id="SM00957">
    <property type="entry name" value="SecA_DEAD"/>
    <property type="match status" value="1"/>
</dbReference>
<dbReference type="Gene3D" id="3.90.1440.10">
    <property type="entry name" value="SecA, preprotein cross-linking domain"/>
    <property type="match status" value="1"/>
</dbReference>
<keyword evidence="14 15" id="KW-0472">Membrane</keyword>
<dbReference type="InterPro" id="IPR036266">
    <property type="entry name" value="SecA_Wing/Scaffold_sf"/>
</dbReference>
<dbReference type="PANTHER" id="PTHR30612:SF0">
    <property type="entry name" value="CHLOROPLAST PROTEIN-TRANSPORTING ATPASE"/>
    <property type="match status" value="1"/>
</dbReference>
<dbReference type="FunFam" id="3.40.50.300:FF:000113">
    <property type="entry name" value="Preprotein translocase subunit SecA"/>
    <property type="match status" value="1"/>
</dbReference>
<comment type="subunit">
    <text evidence="15">Monomer and homodimer. Part of the essential Sec protein translocation apparatus which comprises SecA, SecYEG and auxiliary proteins SecDF-YajC and YidC.</text>
</comment>
<comment type="subcellular location">
    <subcellularLocation>
        <location evidence="15">Cell membrane</location>
        <topology evidence="15">Peripheral membrane protein</topology>
        <orientation evidence="15">Cytoplasmic side</orientation>
    </subcellularLocation>
    <subcellularLocation>
        <location evidence="15">Cytoplasm</location>
    </subcellularLocation>
    <text evidence="15">Distribution is 50-50.</text>
</comment>
<proteinExistence type="inferred from homology"/>
<dbReference type="Pfam" id="PF07517">
    <property type="entry name" value="SecA_DEAD"/>
    <property type="match status" value="1"/>
</dbReference>
<evidence type="ECO:0000256" key="16">
    <source>
        <dbReference type="RuleBase" id="RU003874"/>
    </source>
</evidence>
<dbReference type="InterPro" id="IPR011115">
    <property type="entry name" value="SecA_DEAD"/>
</dbReference>
<evidence type="ECO:0000256" key="10">
    <source>
        <dbReference type="ARBA" id="ARBA00022840"/>
    </source>
</evidence>
<dbReference type="FunFam" id="3.40.50.300:FF:000334">
    <property type="entry name" value="Protein translocase subunit SecA"/>
    <property type="match status" value="1"/>
</dbReference>
<evidence type="ECO:0000259" key="18">
    <source>
        <dbReference type="PROSITE" id="PS51192"/>
    </source>
</evidence>
<dbReference type="InterPro" id="IPR020937">
    <property type="entry name" value="SecA_CS"/>
</dbReference>
<dbReference type="InterPro" id="IPR011116">
    <property type="entry name" value="SecA_Wing/Scaffold"/>
</dbReference>
<gene>
    <name evidence="15" type="primary">secA</name>
    <name evidence="21" type="ORF">OLMES_4688</name>
</gene>
<protein>
    <recommendedName>
        <fullName evidence="15 16">Protein translocase subunit SecA</fullName>
        <ecNumber evidence="15">7.4.2.8</ecNumber>
    </recommendedName>
</protein>
<keyword evidence="13 15" id="KW-0811">Translocation</keyword>
<evidence type="ECO:0000256" key="7">
    <source>
        <dbReference type="ARBA" id="ARBA00022723"/>
    </source>
</evidence>
<name>A0A1Y0IH12_9GAMM</name>
<dbReference type="Proteomes" id="UP000196027">
    <property type="component" value="Chromosome"/>
</dbReference>
<dbReference type="OrthoDB" id="9805579at2"/>
<dbReference type="Pfam" id="PF02810">
    <property type="entry name" value="SEC-C"/>
    <property type="match status" value="1"/>
</dbReference>
<evidence type="ECO:0000256" key="12">
    <source>
        <dbReference type="ARBA" id="ARBA00022967"/>
    </source>
</evidence>
<feature type="compositionally biased region" description="Basic and acidic residues" evidence="17">
    <location>
        <begin position="834"/>
        <end position="849"/>
    </location>
</feature>
<evidence type="ECO:0000313" key="22">
    <source>
        <dbReference type="Proteomes" id="UP000196027"/>
    </source>
</evidence>
<dbReference type="KEGG" id="ome:OLMES_4688"/>
<dbReference type="InterPro" id="IPR001650">
    <property type="entry name" value="Helicase_C-like"/>
</dbReference>
<evidence type="ECO:0000259" key="20">
    <source>
        <dbReference type="PROSITE" id="PS51196"/>
    </source>
</evidence>
<dbReference type="GO" id="GO:0046872">
    <property type="term" value="F:metal ion binding"/>
    <property type="evidence" value="ECO:0007669"/>
    <property type="project" value="UniProtKB-KW"/>
</dbReference>
<evidence type="ECO:0000256" key="15">
    <source>
        <dbReference type="HAMAP-Rule" id="MF_01382"/>
    </source>
</evidence>
<dbReference type="FunFam" id="3.90.1440.10:FF:000001">
    <property type="entry name" value="Preprotein translocase subunit SecA"/>
    <property type="match status" value="1"/>
</dbReference>
<evidence type="ECO:0000256" key="5">
    <source>
        <dbReference type="ARBA" id="ARBA00022490"/>
    </source>
</evidence>
<keyword evidence="3 15" id="KW-0813">Transport</keyword>
<dbReference type="AlphaFoldDB" id="A0A1Y0IH12"/>
<sequence length="913" mass="103196">MFSSLVKKVFGSKNARELKRMSKVVAKINAMEEEISALDDAALKAKTLEFKARLEKGETLDQILPDAFAVVREAGKRALGMRHFDVQLIGGMTLHEGRIAEMRTGEGKTLVATLPCYLNALSGKGVHVVTVNDYLAKRDSGWMKGLFEFLGLTVGVIYSGQSPVEKQQAYQADITYGTNNEFGFDYLRDNMAFSPQDKVQRKLNFAIVDEVDSILIDEARTPLVISGAVEDSSKLYQQINGLVPMMKQAELDEEGNPGAGHYTLDEKSKNVELTEEGHTYVEELLASKGLLEEGDSLYSAVNLSLLHHIHSALRAHKLYQRDVDYIVQNSQIVIVDEHTGRTMAGRRWGDGLHQAIEAKEGVKIQAESQTLASTTFQNYFRLYETLSGMTGTADTEAYEFQHIYGLDVVVIPTNKDIQRKDFNDLVYLTQEEKFQAIIDEVKDTVAEQRPVLVGTASIEASEYLSHLLKKAGIQHNVLNAKQHDREAHIIAQAGRPGAVTIATNMAGRGTDIVLGGNWESEVAELKEPDPSQIEKIKRDWQQRHETVLQSGGLHIIGTERHESRRIDNQLRGRAGRQGDPGSSRFFLSLEDNLMRIFASDRVKNIMQALGMQKGEAIEHRMVSNAIEKAQRKVEGRNFDIRKTLLEYDDVANDQRRVVYEQRNEVMYSEDISDMVAVIREDVVNDLVSQFVPPQSLEEQWDIAGLERQLESEMGAALPVQKWLDEDDKLHEETLRQKILDEIASAYRGKEEIAGAQTMRNFEKQVFLQILDTLWKEHLAAMDHLRRGIHLRGYAQKNPKQEYKREAFNLFEGMLETLKHDVIRVTCHVQVQQPEKMEEVERRRKEELEQQMRGAQARHDETPDTDDMSENPESAATEQGDHEPFVRDGRKVGRNEPCPCGSGKKFKQCHGKAA</sequence>
<dbReference type="FunFam" id="1.10.3060.10:FF:000003">
    <property type="entry name" value="Protein translocase subunit SecA"/>
    <property type="match status" value="1"/>
</dbReference>
<dbReference type="GO" id="GO:0005524">
    <property type="term" value="F:ATP binding"/>
    <property type="evidence" value="ECO:0007669"/>
    <property type="project" value="UniProtKB-UniRule"/>
</dbReference>
<dbReference type="SUPFAM" id="SSF81767">
    <property type="entry name" value="Pre-protein crosslinking domain of SecA"/>
    <property type="match status" value="1"/>
</dbReference>
<dbReference type="Pfam" id="PF07516">
    <property type="entry name" value="SecA_SW"/>
    <property type="match status" value="1"/>
</dbReference>
<dbReference type="Gene3D" id="3.40.50.300">
    <property type="entry name" value="P-loop containing nucleotide triphosphate hydrolases"/>
    <property type="match status" value="2"/>
</dbReference>
<evidence type="ECO:0000256" key="3">
    <source>
        <dbReference type="ARBA" id="ARBA00022448"/>
    </source>
</evidence>
<dbReference type="PROSITE" id="PS01312">
    <property type="entry name" value="SECA"/>
    <property type="match status" value="1"/>
</dbReference>
<dbReference type="NCBIfam" id="TIGR00963">
    <property type="entry name" value="secA"/>
    <property type="match status" value="1"/>
</dbReference>
<dbReference type="SUPFAM" id="SSF52540">
    <property type="entry name" value="P-loop containing nucleoside triphosphate hydrolases"/>
    <property type="match status" value="2"/>
</dbReference>
<feature type="region of interest" description="Disordered" evidence="17">
    <location>
        <begin position="834"/>
        <end position="913"/>
    </location>
</feature>
<evidence type="ECO:0000259" key="19">
    <source>
        <dbReference type="PROSITE" id="PS51194"/>
    </source>
</evidence>
<dbReference type="CDD" id="cd17928">
    <property type="entry name" value="DEXDc_SecA"/>
    <property type="match status" value="1"/>
</dbReference>
<feature type="binding site" evidence="15">
    <location>
        <position position="87"/>
    </location>
    <ligand>
        <name>ATP</name>
        <dbReference type="ChEBI" id="CHEBI:30616"/>
    </ligand>
</feature>
<comment type="similarity">
    <text evidence="2 15 16">Belongs to the SecA family.</text>
</comment>
<dbReference type="GO" id="GO:0017038">
    <property type="term" value="P:protein import"/>
    <property type="evidence" value="ECO:0007669"/>
    <property type="project" value="InterPro"/>
</dbReference>
<dbReference type="GO" id="GO:0031522">
    <property type="term" value="C:cell envelope Sec protein transport complex"/>
    <property type="evidence" value="ECO:0007669"/>
    <property type="project" value="TreeGrafter"/>
</dbReference>
<organism evidence="21 22">
    <name type="scientific">Oleiphilus messinensis</name>
    <dbReference type="NCBI Taxonomy" id="141451"/>
    <lineage>
        <taxon>Bacteria</taxon>
        <taxon>Pseudomonadati</taxon>
        <taxon>Pseudomonadota</taxon>
        <taxon>Gammaproteobacteria</taxon>
        <taxon>Oceanospirillales</taxon>
        <taxon>Oleiphilaceae</taxon>
        <taxon>Oleiphilus</taxon>
    </lineage>
</organism>
<keyword evidence="10 15" id="KW-0067">ATP-binding</keyword>
<feature type="binding site" evidence="15">
    <location>
        <position position="511"/>
    </location>
    <ligand>
        <name>ATP</name>
        <dbReference type="ChEBI" id="CHEBI:30616"/>
    </ligand>
</feature>
<dbReference type="SUPFAM" id="SSF81886">
    <property type="entry name" value="Helical scaffold and wing domains of SecA"/>
    <property type="match status" value="1"/>
</dbReference>
<dbReference type="InterPro" id="IPR004027">
    <property type="entry name" value="SEC_C_motif"/>
</dbReference>
<evidence type="ECO:0000256" key="8">
    <source>
        <dbReference type="ARBA" id="ARBA00022741"/>
    </source>
</evidence>
<dbReference type="InterPro" id="IPR014018">
    <property type="entry name" value="SecA_motor_DEAD"/>
</dbReference>
<reference evidence="21 22" key="1">
    <citation type="submission" date="2017-05" db="EMBL/GenBank/DDBJ databases">
        <title>Genomic insights into alkan degradation activity of Oleiphilus messinensis.</title>
        <authorList>
            <person name="Kozyavkin S.A."/>
            <person name="Slesarev A.I."/>
            <person name="Golyshin P.N."/>
            <person name="Korzhenkov A."/>
            <person name="Golyshina O.N."/>
            <person name="Toshchakov S.V."/>
        </authorList>
    </citation>
    <scope>NUCLEOTIDE SEQUENCE [LARGE SCALE GENOMIC DNA]</scope>
    <source>
        <strain evidence="21 22">ME102</strain>
    </source>
</reference>
<dbReference type="Pfam" id="PF01043">
    <property type="entry name" value="SecA_PP_bind"/>
    <property type="match status" value="1"/>
</dbReference>
<dbReference type="EC" id="7.4.2.8" evidence="15"/>
<dbReference type="PRINTS" id="PR00906">
    <property type="entry name" value="SECA"/>
</dbReference>
<feature type="domain" description="SecA family profile" evidence="20">
    <location>
        <begin position="3"/>
        <end position="618"/>
    </location>
</feature>
<keyword evidence="5 15" id="KW-0963">Cytoplasm</keyword>
<evidence type="ECO:0000256" key="2">
    <source>
        <dbReference type="ARBA" id="ARBA00007650"/>
    </source>
</evidence>
<dbReference type="EMBL" id="CP021425">
    <property type="protein sequence ID" value="ARU58683.1"/>
    <property type="molecule type" value="Genomic_DNA"/>
</dbReference>
<keyword evidence="11 15" id="KW-0653">Protein transport</keyword>
<dbReference type="InterPro" id="IPR000185">
    <property type="entry name" value="SecA"/>
</dbReference>
<dbReference type="InterPro" id="IPR011130">
    <property type="entry name" value="SecA_preprotein_X-link_dom"/>
</dbReference>
<dbReference type="SMART" id="SM00958">
    <property type="entry name" value="SecA_PP_bind"/>
    <property type="match status" value="1"/>
</dbReference>
<evidence type="ECO:0000256" key="9">
    <source>
        <dbReference type="ARBA" id="ARBA00022833"/>
    </source>
</evidence>
<evidence type="ECO:0000256" key="6">
    <source>
        <dbReference type="ARBA" id="ARBA00022519"/>
    </source>
</evidence>
<feature type="domain" description="Helicase C-terminal" evidence="19">
    <location>
        <begin position="421"/>
        <end position="634"/>
    </location>
</feature>
<dbReference type="InterPro" id="IPR014001">
    <property type="entry name" value="Helicase_ATP-bd"/>
</dbReference>
<feature type="compositionally biased region" description="Basic residues" evidence="17">
    <location>
        <begin position="903"/>
        <end position="913"/>
    </location>
</feature>
<keyword evidence="6" id="KW-0997">Cell inner membrane</keyword>
<dbReference type="InterPro" id="IPR044722">
    <property type="entry name" value="SecA_SF2_C"/>
</dbReference>
<feature type="compositionally biased region" description="Basic and acidic residues" evidence="17">
    <location>
        <begin position="878"/>
        <end position="893"/>
    </location>
</feature>
<evidence type="ECO:0000256" key="13">
    <source>
        <dbReference type="ARBA" id="ARBA00023010"/>
    </source>
</evidence>
<evidence type="ECO:0000256" key="17">
    <source>
        <dbReference type="SAM" id="MobiDB-lite"/>
    </source>
</evidence>